<reference evidence="1" key="1">
    <citation type="journal article" date="2020" name="Nature">
        <title>Giant virus diversity and host interactions through global metagenomics.</title>
        <authorList>
            <person name="Schulz F."/>
            <person name="Roux S."/>
            <person name="Paez-Espino D."/>
            <person name="Jungbluth S."/>
            <person name="Walsh D.A."/>
            <person name="Denef V.J."/>
            <person name="McMahon K.D."/>
            <person name="Konstantinidis K.T."/>
            <person name="Eloe-Fadrosh E.A."/>
            <person name="Kyrpides N.C."/>
            <person name="Woyke T."/>
        </authorList>
    </citation>
    <scope>NUCLEOTIDE SEQUENCE</scope>
    <source>
        <strain evidence="1">GVMAG-S-ERX556126-94</strain>
    </source>
</reference>
<sequence>MYYRLNLMKFHIYHKIHQVNRRNMEYTWSKLQEQKYKLRNDIDRKDYVEILKKYNMNNFS</sequence>
<organism evidence="1">
    <name type="scientific">viral metagenome</name>
    <dbReference type="NCBI Taxonomy" id="1070528"/>
    <lineage>
        <taxon>unclassified sequences</taxon>
        <taxon>metagenomes</taxon>
        <taxon>organismal metagenomes</taxon>
    </lineage>
</organism>
<proteinExistence type="predicted"/>
<dbReference type="EMBL" id="MN738838">
    <property type="protein sequence ID" value="QHT39074.1"/>
    <property type="molecule type" value="Genomic_DNA"/>
</dbReference>
<protein>
    <submittedName>
        <fullName evidence="1">Uncharacterized protein</fullName>
    </submittedName>
</protein>
<accession>A0A6C0FDH5</accession>
<evidence type="ECO:0000313" key="1">
    <source>
        <dbReference type="EMBL" id="QHT39074.1"/>
    </source>
</evidence>
<dbReference type="AlphaFoldDB" id="A0A6C0FDH5"/>
<name>A0A6C0FDH5_9ZZZZ</name>